<feature type="region of interest" description="Disordered" evidence="1">
    <location>
        <begin position="39"/>
        <end position="59"/>
    </location>
</feature>
<evidence type="ECO:0000313" key="3">
    <source>
        <dbReference type="Proteomes" id="UP000054538"/>
    </source>
</evidence>
<evidence type="ECO:0000256" key="1">
    <source>
        <dbReference type="SAM" id="MobiDB-lite"/>
    </source>
</evidence>
<proteinExistence type="predicted"/>
<dbReference type="STRING" id="930991.A0A0D0CLD5"/>
<dbReference type="AlphaFoldDB" id="A0A0D0CLD5"/>
<evidence type="ECO:0000313" key="2">
    <source>
        <dbReference type="EMBL" id="KIK76033.1"/>
    </source>
</evidence>
<sequence>MHDQEVIDRILDGIDVQAAAAAFYANSAQRTHQLVASSLSTRPRIPRPPRQDARIKPSPLHPPVLASDHVLLWSTPTGTQFQRDLESQFSHSSVFKLFQVMLRSLDEDTRSNYGASLLRFTQFCDSQKTLKSTACPPPLLSSQPSLQLTQVLSQTRPSPTG</sequence>
<dbReference type="Proteomes" id="UP000054538">
    <property type="component" value="Unassembled WGS sequence"/>
</dbReference>
<dbReference type="EMBL" id="KN827711">
    <property type="protein sequence ID" value="KIK76033.1"/>
    <property type="molecule type" value="Genomic_DNA"/>
</dbReference>
<name>A0A0D0CLD5_9AGAM</name>
<protein>
    <submittedName>
        <fullName evidence="2">Uncharacterized protein</fullName>
    </submittedName>
</protein>
<accession>A0A0D0CLD5</accession>
<reference evidence="2 3" key="1">
    <citation type="submission" date="2014-04" db="EMBL/GenBank/DDBJ databases">
        <authorList>
            <consortium name="DOE Joint Genome Institute"/>
            <person name="Kuo A."/>
            <person name="Kohler A."/>
            <person name="Jargeat P."/>
            <person name="Nagy L.G."/>
            <person name="Floudas D."/>
            <person name="Copeland A."/>
            <person name="Barry K.W."/>
            <person name="Cichocki N."/>
            <person name="Veneault-Fourrey C."/>
            <person name="LaButti K."/>
            <person name="Lindquist E.A."/>
            <person name="Lipzen A."/>
            <person name="Lundell T."/>
            <person name="Morin E."/>
            <person name="Murat C."/>
            <person name="Sun H."/>
            <person name="Tunlid A."/>
            <person name="Henrissat B."/>
            <person name="Grigoriev I.V."/>
            <person name="Hibbett D.S."/>
            <person name="Martin F."/>
            <person name="Nordberg H.P."/>
            <person name="Cantor M.N."/>
            <person name="Hua S.X."/>
        </authorList>
    </citation>
    <scope>NUCLEOTIDE SEQUENCE [LARGE SCALE GENOMIC DNA]</scope>
    <source>
        <strain evidence="2 3">Ve08.2h10</strain>
    </source>
</reference>
<reference evidence="3" key="2">
    <citation type="submission" date="2015-01" db="EMBL/GenBank/DDBJ databases">
        <title>Evolutionary Origins and Diversification of the Mycorrhizal Mutualists.</title>
        <authorList>
            <consortium name="DOE Joint Genome Institute"/>
            <consortium name="Mycorrhizal Genomics Consortium"/>
            <person name="Kohler A."/>
            <person name="Kuo A."/>
            <person name="Nagy L.G."/>
            <person name="Floudas D."/>
            <person name="Copeland A."/>
            <person name="Barry K.W."/>
            <person name="Cichocki N."/>
            <person name="Veneault-Fourrey C."/>
            <person name="LaButti K."/>
            <person name="Lindquist E.A."/>
            <person name="Lipzen A."/>
            <person name="Lundell T."/>
            <person name="Morin E."/>
            <person name="Murat C."/>
            <person name="Riley R."/>
            <person name="Ohm R."/>
            <person name="Sun H."/>
            <person name="Tunlid A."/>
            <person name="Henrissat B."/>
            <person name="Grigoriev I.V."/>
            <person name="Hibbett D.S."/>
            <person name="Martin F."/>
        </authorList>
    </citation>
    <scope>NUCLEOTIDE SEQUENCE [LARGE SCALE GENOMIC DNA]</scope>
    <source>
        <strain evidence="3">Ve08.2h10</strain>
    </source>
</reference>
<dbReference type="HOGENOM" id="CLU_1644253_0_0_1"/>
<dbReference type="OrthoDB" id="3266428at2759"/>
<organism evidence="2 3">
    <name type="scientific">Paxillus rubicundulus Ve08.2h10</name>
    <dbReference type="NCBI Taxonomy" id="930991"/>
    <lineage>
        <taxon>Eukaryota</taxon>
        <taxon>Fungi</taxon>
        <taxon>Dikarya</taxon>
        <taxon>Basidiomycota</taxon>
        <taxon>Agaricomycotina</taxon>
        <taxon>Agaricomycetes</taxon>
        <taxon>Agaricomycetidae</taxon>
        <taxon>Boletales</taxon>
        <taxon>Paxilineae</taxon>
        <taxon>Paxillaceae</taxon>
        <taxon>Paxillus</taxon>
    </lineage>
</organism>
<gene>
    <name evidence="2" type="ORF">PAXRUDRAFT_171054</name>
</gene>
<dbReference type="InParanoid" id="A0A0D0CLD5"/>
<keyword evidence="3" id="KW-1185">Reference proteome</keyword>